<sequence length="84" mass="9383">MKIEPREKGTKRSLERNAGNEDCIVRRPENEPNGAPSGESMVVAKGALWDRTKKLFVTLARLARRAVSIQSCLHHRLETLAETG</sequence>
<feature type="region of interest" description="Disordered" evidence="1">
    <location>
        <begin position="1"/>
        <end position="39"/>
    </location>
</feature>
<proteinExistence type="predicted"/>
<keyword evidence="3" id="KW-1185">Reference proteome</keyword>
<feature type="compositionally biased region" description="Basic and acidic residues" evidence="1">
    <location>
        <begin position="1"/>
        <end position="30"/>
    </location>
</feature>
<evidence type="ECO:0000313" key="2">
    <source>
        <dbReference type="EMBL" id="QDU59638.1"/>
    </source>
</evidence>
<dbReference type="AlphaFoldDB" id="A0A518AY34"/>
<dbReference type="Proteomes" id="UP000317093">
    <property type="component" value="Chromosome"/>
</dbReference>
<evidence type="ECO:0000313" key="3">
    <source>
        <dbReference type="Proteomes" id="UP000317093"/>
    </source>
</evidence>
<organism evidence="2 3">
    <name type="scientific">Kolteria novifilia</name>
    <dbReference type="NCBI Taxonomy" id="2527975"/>
    <lineage>
        <taxon>Bacteria</taxon>
        <taxon>Pseudomonadati</taxon>
        <taxon>Planctomycetota</taxon>
        <taxon>Planctomycetia</taxon>
        <taxon>Kolteriales</taxon>
        <taxon>Kolteriaceae</taxon>
        <taxon>Kolteria</taxon>
    </lineage>
</organism>
<name>A0A518AY34_9BACT</name>
<reference evidence="2 3" key="1">
    <citation type="submission" date="2019-02" db="EMBL/GenBank/DDBJ databases">
        <title>Deep-cultivation of Planctomycetes and their phenomic and genomic characterization uncovers novel biology.</title>
        <authorList>
            <person name="Wiegand S."/>
            <person name="Jogler M."/>
            <person name="Boedeker C."/>
            <person name="Pinto D."/>
            <person name="Vollmers J."/>
            <person name="Rivas-Marin E."/>
            <person name="Kohn T."/>
            <person name="Peeters S.H."/>
            <person name="Heuer A."/>
            <person name="Rast P."/>
            <person name="Oberbeckmann S."/>
            <person name="Bunk B."/>
            <person name="Jeske O."/>
            <person name="Meyerdierks A."/>
            <person name="Storesund J.E."/>
            <person name="Kallscheuer N."/>
            <person name="Luecker S."/>
            <person name="Lage O.M."/>
            <person name="Pohl T."/>
            <person name="Merkel B.J."/>
            <person name="Hornburger P."/>
            <person name="Mueller R.-W."/>
            <person name="Bruemmer F."/>
            <person name="Labrenz M."/>
            <person name="Spormann A.M."/>
            <person name="Op den Camp H."/>
            <person name="Overmann J."/>
            <person name="Amann R."/>
            <person name="Jetten M.S.M."/>
            <person name="Mascher T."/>
            <person name="Medema M.H."/>
            <person name="Devos D.P."/>
            <person name="Kaster A.-K."/>
            <person name="Ovreas L."/>
            <person name="Rohde M."/>
            <person name="Galperin M.Y."/>
            <person name="Jogler C."/>
        </authorList>
    </citation>
    <scope>NUCLEOTIDE SEQUENCE [LARGE SCALE GENOMIC DNA]</scope>
    <source>
        <strain evidence="2 3">Pan216</strain>
    </source>
</reference>
<gene>
    <name evidence="2" type="ORF">Pan216_04690</name>
</gene>
<dbReference type="EMBL" id="CP036279">
    <property type="protein sequence ID" value="QDU59638.1"/>
    <property type="molecule type" value="Genomic_DNA"/>
</dbReference>
<protein>
    <submittedName>
        <fullName evidence="2">Uncharacterized protein</fullName>
    </submittedName>
</protein>
<dbReference type="KEGG" id="knv:Pan216_04690"/>
<evidence type="ECO:0000256" key="1">
    <source>
        <dbReference type="SAM" id="MobiDB-lite"/>
    </source>
</evidence>
<accession>A0A518AY34</accession>